<keyword evidence="1" id="KW-0472">Membrane</keyword>
<protein>
    <recommendedName>
        <fullName evidence="2">ABC transporter domain-containing protein</fullName>
    </recommendedName>
</protein>
<proteinExistence type="predicted"/>
<comment type="caution">
    <text evidence="3">The sequence shown here is derived from an EMBL/GenBank/DDBJ whole genome shotgun (WGS) entry which is preliminary data.</text>
</comment>
<feature type="transmembrane region" description="Helical" evidence="1">
    <location>
        <begin position="12"/>
        <end position="30"/>
    </location>
</feature>
<dbReference type="Pfam" id="PF00005">
    <property type="entry name" value="ABC_tran"/>
    <property type="match status" value="1"/>
</dbReference>
<dbReference type="AlphaFoldDB" id="A0ABD1NB43"/>
<evidence type="ECO:0000313" key="4">
    <source>
        <dbReference type="Proteomes" id="UP001603857"/>
    </source>
</evidence>
<organism evidence="3 4">
    <name type="scientific">Flemingia macrophylla</name>
    <dbReference type="NCBI Taxonomy" id="520843"/>
    <lineage>
        <taxon>Eukaryota</taxon>
        <taxon>Viridiplantae</taxon>
        <taxon>Streptophyta</taxon>
        <taxon>Embryophyta</taxon>
        <taxon>Tracheophyta</taxon>
        <taxon>Spermatophyta</taxon>
        <taxon>Magnoliopsida</taxon>
        <taxon>eudicotyledons</taxon>
        <taxon>Gunneridae</taxon>
        <taxon>Pentapetalae</taxon>
        <taxon>rosids</taxon>
        <taxon>fabids</taxon>
        <taxon>Fabales</taxon>
        <taxon>Fabaceae</taxon>
        <taxon>Papilionoideae</taxon>
        <taxon>50 kb inversion clade</taxon>
        <taxon>NPAAA clade</taxon>
        <taxon>indigoferoid/millettioid clade</taxon>
        <taxon>Phaseoleae</taxon>
        <taxon>Flemingia</taxon>
    </lineage>
</organism>
<dbReference type="Proteomes" id="UP001603857">
    <property type="component" value="Unassembled WGS sequence"/>
</dbReference>
<dbReference type="Gene3D" id="3.40.50.300">
    <property type="entry name" value="P-loop containing nucleotide triphosphate hydrolases"/>
    <property type="match status" value="1"/>
</dbReference>
<dbReference type="InterPro" id="IPR027417">
    <property type="entry name" value="P-loop_NTPase"/>
</dbReference>
<evidence type="ECO:0000259" key="2">
    <source>
        <dbReference type="Pfam" id="PF00005"/>
    </source>
</evidence>
<keyword evidence="1" id="KW-1133">Transmembrane helix</keyword>
<evidence type="ECO:0000256" key="1">
    <source>
        <dbReference type="SAM" id="Phobius"/>
    </source>
</evidence>
<keyword evidence="1" id="KW-0812">Transmembrane</keyword>
<feature type="domain" description="ABC transporter" evidence="2">
    <location>
        <begin position="39"/>
        <end position="123"/>
    </location>
</feature>
<name>A0ABD1NB43_9FABA</name>
<dbReference type="EMBL" id="JBGMDY010000002">
    <property type="protein sequence ID" value="KAL2344823.1"/>
    <property type="molecule type" value="Genomic_DNA"/>
</dbReference>
<dbReference type="SUPFAM" id="SSF52540">
    <property type="entry name" value="P-loop containing nucleoside triphosphate hydrolases"/>
    <property type="match status" value="1"/>
</dbReference>
<reference evidence="3 4" key="1">
    <citation type="submission" date="2024-08" db="EMBL/GenBank/DDBJ databases">
        <title>Insights into the chromosomal genome structure of Flemingia macrophylla.</title>
        <authorList>
            <person name="Ding Y."/>
            <person name="Zhao Y."/>
            <person name="Bi W."/>
            <person name="Wu M."/>
            <person name="Zhao G."/>
            <person name="Gong Y."/>
            <person name="Li W."/>
            <person name="Zhang P."/>
        </authorList>
    </citation>
    <scope>NUCLEOTIDE SEQUENCE [LARGE SCALE GENOMIC DNA]</scope>
    <source>
        <strain evidence="3">DYQJB</strain>
        <tissue evidence="3">Leaf</tissue>
    </source>
</reference>
<dbReference type="InterPro" id="IPR003439">
    <property type="entry name" value="ABC_transporter-like_ATP-bd"/>
</dbReference>
<evidence type="ECO:0000313" key="3">
    <source>
        <dbReference type="EMBL" id="KAL2344823.1"/>
    </source>
</evidence>
<keyword evidence="4" id="KW-1185">Reference proteome</keyword>
<gene>
    <name evidence="3" type="ORF">Fmac_006108</name>
</gene>
<accession>A0ABD1NB43</accession>
<sequence length="132" mass="14380">MAELWGSLGISVLFWGFANQSFLTSLHILSSKKKHMTILKDVSGIIKPHRMALLLGPPSSGKTTPLLALSGKLDPNLKVLGRVTHNGHGINEFVPQRTAAYISQHDVHIEEMTVRETLAFSARCQGVGTCYG</sequence>
<dbReference type="PANTHER" id="PTHR48040">
    <property type="entry name" value="PLEIOTROPIC DRUG RESISTANCE PROTEIN 1-LIKE ISOFORM X1"/>
    <property type="match status" value="1"/>
</dbReference>
<dbReference type="PANTHER" id="PTHR48040:SF35">
    <property type="entry name" value="ABC TRANSPORTER G FAMILY MEMBER 39-LIKE"/>
    <property type="match status" value="1"/>
</dbReference>